<dbReference type="STRING" id="47427.A0A2H3DE03"/>
<evidence type="ECO:0000313" key="2">
    <source>
        <dbReference type="Proteomes" id="UP000217790"/>
    </source>
</evidence>
<organism evidence="1 2">
    <name type="scientific">Armillaria gallica</name>
    <name type="common">Bulbous honey fungus</name>
    <name type="synonym">Armillaria bulbosa</name>
    <dbReference type="NCBI Taxonomy" id="47427"/>
    <lineage>
        <taxon>Eukaryota</taxon>
        <taxon>Fungi</taxon>
        <taxon>Dikarya</taxon>
        <taxon>Basidiomycota</taxon>
        <taxon>Agaricomycotina</taxon>
        <taxon>Agaricomycetes</taxon>
        <taxon>Agaricomycetidae</taxon>
        <taxon>Agaricales</taxon>
        <taxon>Marasmiineae</taxon>
        <taxon>Physalacriaceae</taxon>
        <taxon>Armillaria</taxon>
    </lineage>
</organism>
<dbReference type="Proteomes" id="UP000217790">
    <property type="component" value="Unassembled WGS sequence"/>
</dbReference>
<dbReference type="EMBL" id="KZ293659">
    <property type="protein sequence ID" value="PBK92350.1"/>
    <property type="molecule type" value="Genomic_DNA"/>
</dbReference>
<gene>
    <name evidence="1" type="ORF">ARMGADRAFT_1031215</name>
</gene>
<name>A0A2H3DE03_ARMGA</name>
<accession>A0A2H3DE03</accession>
<keyword evidence="2" id="KW-1185">Reference proteome</keyword>
<evidence type="ECO:0000313" key="1">
    <source>
        <dbReference type="EMBL" id="PBK92350.1"/>
    </source>
</evidence>
<dbReference type="AlphaFoldDB" id="A0A2H3DE03"/>
<reference evidence="2" key="1">
    <citation type="journal article" date="2017" name="Nat. Ecol. Evol.">
        <title>Genome expansion and lineage-specific genetic innovations in the forest pathogenic fungi Armillaria.</title>
        <authorList>
            <person name="Sipos G."/>
            <person name="Prasanna A.N."/>
            <person name="Walter M.C."/>
            <person name="O'Connor E."/>
            <person name="Balint B."/>
            <person name="Krizsan K."/>
            <person name="Kiss B."/>
            <person name="Hess J."/>
            <person name="Varga T."/>
            <person name="Slot J."/>
            <person name="Riley R."/>
            <person name="Boka B."/>
            <person name="Rigling D."/>
            <person name="Barry K."/>
            <person name="Lee J."/>
            <person name="Mihaltcheva S."/>
            <person name="LaButti K."/>
            <person name="Lipzen A."/>
            <person name="Waldron R."/>
            <person name="Moloney N.M."/>
            <person name="Sperisen C."/>
            <person name="Kredics L."/>
            <person name="Vagvoelgyi C."/>
            <person name="Patrignani A."/>
            <person name="Fitzpatrick D."/>
            <person name="Nagy I."/>
            <person name="Doyle S."/>
            <person name="Anderson J.B."/>
            <person name="Grigoriev I.V."/>
            <person name="Gueldener U."/>
            <person name="Muensterkoetter M."/>
            <person name="Nagy L.G."/>
        </authorList>
    </citation>
    <scope>NUCLEOTIDE SEQUENCE [LARGE SCALE GENOMIC DNA]</scope>
    <source>
        <strain evidence="2">Ar21-2</strain>
    </source>
</reference>
<sequence>MPSTLIRDHCLDVETKLMEFKWEFCMAQAEESLDELCRKVILETYILDYKKAYGHGQRQGTKSPWKHSPIALLDRDALTNNAEGEGRQKLSWIWMAPGTGKSSSLEHVQEGLVHNAGLRNAFYSKKKCSWKEHAEMSIEGTNGSTWAFALRQVLLWMAMHDNCAQSWSSMLRWLTLGLVPDGDVEMGNEDYCLQVRDVFKKKLCTVLGQERTGGKSTGLIVVAGNELTMHHPQVGHTCLRSSGNCIQFKSWWPYEVLKVCQYLQSLNICCTDYYGHMLVDILESVRPVTGADPLQIQLSFYTRTWIYPNHHEHAMKMYRRMVRCIAVVGIGNITVKVSVIHNSDINWSRTRFNDEADYADWIRLNCFKAVVEAMEGRFVL</sequence>
<proteinExistence type="predicted"/>
<dbReference type="InParanoid" id="A0A2H3DE03"/>
<protein>
    <submittedName>
        <fullName evidence="1">Uncharacterized protein</fullName>
    </submittedName>
</protein>
<dbReference type="OrthoDB" id="3261436at2759"/>